<protein>
    <submittedName>
        <fullName evidence="1">Uncharacterized protein</fullName>
    </submittedName>
</protein>
<dbReference type="AlphaFoldDB" id="A0A1G8CW59"/>
<proteinExistence type="predicted"/>
<organism evidence="1 2">
    <name type="scientific">Mucilaginibacter gossypii</name>
    <dbReference type="NCBI Taxonomy" id="551996"/>
    <lineage>
        <taxon>Bacteria</taxon>
        <taxon>Pseudomonadati</taxon>
        <taxon>Bacteroidota</taxon>
        <taxon>Sphingobacteriia</taxon>
        <taxon>Sphingobacteriales</taxon>
        <taxon>Sphingobacteriaceae</taxon>
        <taxon>Mucilaginibacter</taxon>
    </lineage>
</organism>
<evidence type="ECO:0000313" key="1">
    <source>
        <dbReference type="EMBL" id="SDH49731.1"/>
    </source>
</evidence>
<sequence>MNLSQHNNEGNNYLLLLEALILQKLSDEELVIGTAYRDGNDYAVLSLDEYGQHNVNLHLYCARPDQFLLEIEDFDQDEEHGLFKLSAEDLNIIPEGLRQLMSNVARSGKPTAYRKDQLSP</sequence>
<name>A0A1G8CW59_9SPHI</name>
<accession>A0A1G8CW59</accession>
<gene>
    <name evidence="1" type="ORF">SAMN05192573_11057</name>
</gene>
<keyword evidence="2" id="KW-1185">Reference proteome</keyword>
<evidence type="ECO:0000313" key="2">
    <source>
        <dbReference type="Proteomes" id="UP000199705"/>
    </source>
</evidence>
<dbReference type="Proteomes" id="UP000199705">
    <property type="component" value="Unassembled WGS sequence"/>
</dbReference>
<dbReference type="RefSeq" id="WP_091170511.1">
    <property type="nucleotide sequence ID" value="NZ_FNCG01000010.1"/>
</dbReference>
<reference evidence="2" key="1">
    <citation type="submission" date="2016-10" db="EMBL/GenBank/DDBJ databases">
        <authorList>
            <person name="Varghese N."/>
            <person name="Submissions S."/>
        </authorList>
    </citation>
    <scope>NUCLEOTIDE SEQUENCE [LARGE SCALE GENOMIC DNA]</scope>
    <source>
        <strain evidence="2">Gh-67</strain>
    </source>
</reference>
<dbReference type="EMBL" id="FNCG01000010">
    <property type="protein sequence ID" value="SDH49731.1"/>
    <property type="molecule type" value="Genomic_DNA"/>
</dbReference>